<keyword evidence="3" id="KW-1185">Reference proteome</keyword>
<accession>A0AAD5UR42</accession>
<keyword evidence="1" id="KW-1133">Transmembrane helix</keyword>
<keyword evidence="1" id="KW-0472">Membrane</keyword>
<evidence type="ECO:0000256" key="1">
    <source>
        <dbReference type="SAM" id="Phobius"/>
    </source>
</evidence>
<evidence type="ECO:0000313" key="3">
    <source>
        <dbReference type="Proteomes" id="UP001212997"/>
    </source>
</evidence>
<dbReference type="AlphaFoldDB" id="A0AAD5UR42"/>
<comment type="caution">
    <text evidence="2">The sequence shown here is derived from an EMBL/GenBank/DDBJ whole genome shotgun (WGS) entry which is preliminary data.</text>
</comment>
<feature type="transmembrane region" description="Helical" evidence="1">
    <location>
        <begin position="36"/>
        <end position="62"/>
    </location>
</feature>
<dbReference type="EMBL" id="JANAWD010000846">
    <property type="protein sequence ID" value="KAJ3475500.1"/>
    <property type="molecule type" value="Genomic_DNA"/>
</dbReference>
<dbReference type="Proteomes" id="UP001212997">
    <property type="component" value="Unassembled WGS sequence"/>
</dbReference>
<gene>
    <name evidence="2" type="ORF">NLI96_g11797</name>
</gene>
<proteinExistence type="predicted"/>
<evidence type="ECO:0000313" key="2">
    <source>
        <dbReference type="EMBL" id="KAJ3475500.1"/>
    </source>
</evidence>
<sequence>MAIFLTVRRSMRIRESLLMTQGNFRVTEFLVQDGSVLIGILLLINVAQSIIVLISPIDYLFILSWEVSCMLQCHWIFELRQVHLTDNTTTLGSASSVRFATRIIGNVGAPLRHPGLTIETDSVDEEETIIYSSDPLSAMSVPETPVVSRLLPKRQTSVDIDIDDLFEDEEYGKKVLGIIRRKGTTDTIDYHIVSLDAIPEERTTLADSEDDSDGSERRLIP</sequence>
<protein>
    <submittedName>
        <fullName evidence="2">Uncharacterized protein</fullName>
    </submittedName>
</protein>
<name>A0AAD5UR42_9APHY</name>
<reference evidence="2" key="1">
    <citation type="submission" date="2022-07" db="EMBL/GenBank/DDBJ databases">
        <title>Genome Sequence of Physisporinus lineatus.</title>
        <authorList>
            <person name="Buettner E."/>
        </authorList>
    </citation>
    <scope>NUCLEOTIDE SEQUENCE</scope>
    <source>
        <strain evidence="2">VT162</strain>
    </source>
</reference>
<organism evidence="2 3">
    <name type="scientific">Meripilus lineatus</name>
    <dbReference type="NCBI Taxonomy" id="2056292"/>
    <lineage>
        <taxon>Eukaryota</taxon>
        <taxon>Fungi</taxon>
        <taxon>Dikarya</taxon>
        <taxon>Basidiomycota</taxon>
        <taxon>Agaricomycotina</taxon>
        <taxon>Agaricomycetes</taxon>
        <taxon>Polyporales</taxon>
        <taxon>Meripilaceae</taxon>
        <taxon>Meripilus</taxon>
    </lineage>
</organism>
<keyword evidence="1" id="KW-0812">Transmembrane</keyword>